<comment type="caution">
    <text evidence="5">The sequence shown here is derived from an EMBL/GenBank/DDBJ whole genome shotgun (WGS) entry which is preliminary data.</text>
</comment>
<evidence type="ECO:0000256" key="2">
    <source>
        <dbReference type="ARBA" id="ARBA00022857"/>
    </source>
</evidence>
<dbReference type="InterPro" id="IPR020904">
    <property type="entry name" value="Sc_DH/Rdtase_CS"/>
</dbReference>
<keyword evidence="2" id="KW-0521">NADP</keyword>
<dbReference type="Gene3D" id="3.40.50.720">
    <property type="entry name" value="NAD(P)-binding Rossmann-like Domain"/>
    <property type="match status" value="1"/>
</dbReference>
<proteinExistence type="inferred from homology"/>
<gene>
    <name evidence="5" type="ORF">PT974_01939</name>
</gene>
<protein>
    <submittedName>
        <fullName evidence="5">Short-chain dehydrogenase virD</fullName>
    </submittedName>
</protein>
<evidence type="ECO:0000256" key="4">
    <source>
        <dbReference type="RuleBase" id="RU000363"/>
    </source>
</evidence>
<evidence type="ECO:0000256" key="1">
    <source>
        <dbReference type="ARBA" id="ARBA00006484"/>
    </source>
</evidence>
<dbReference type="InterPro" id="IPR002347">
    <property type="entry name" value="SDR_fam"/>
</dbReference>
<dbReference type="PRINTS" id="PR00081">
    <property type="entry name" value="GDHRDH"/>
</dbReference>
<dbReference type="PANTHER" id="PTHR44169:SF6">
    <property type="entry name" value="NADPH-DEPENDENT 1-ACYLDIHYDROXYACETONE PHOSPHATE REDUCTASE"/>
    <property type="match status" value="1"/>
</dbReference>
<keyword evidence="3" id="KW-0560">Oxidoreductase</keyword>
<dbReference type="Pfam" id="PF00106">
    <property type="entry name" value="adh_short"/>
    <property type="match status" value="1"/>
</dbReference>
<dbReference type="PANTHER" id="PTHR44169">
    <property type="entry name" value="NADPH-DEPENDENT 1-ACYLDIHYDROXYACETONE PHOSPHATE REDUCTASE"/>
    <property type="match status" value="1"/>
</dbReference>
<evidence type="ECO:0000313" key="5">
    <source>
        <dbReference type="EMBL" id="KAK5996602.1"/>
    </source>
</evidence>
<dbReference type="EMBL" id="JAVFKD010000002">
    <property type="protein sequence ID" value="KAK5996602.1"/>
    <property type="molecule type" value="Genomic_DNA"/>
</dbReference>
<dbReference type="PROSITE" id="PS00061">
    <property type="entry name" value="ADH_SHORT"/>
    <property type="match status" value="1"/>
</dbReference>
<dbReference type="SUPFAM" id="SSF51735">
    <property type="entry name" value="NAD(P)-binding Rossmann-fold domains"/>
    <property type="match status" value="1"/>
</dbReference>
<sequence length="296" mass="31745">MASDKKFVLITGCTPGGIGHALALEFQKRGCHVIATARKASALQSLTDLGMSAISLEVTNPESIAACKAEVETITGGRLDVLINNAGRGHTIPATDIELDDVRATYEANVFGPMLMCQAFIPLLIPARGLIINVSSISSVVPYLFRTVYSSTKGALNTYSRALRLELKPFNVRVMVAMAGTVKSNIGNHVKRQLPSTSIFRPIEDVFMQRLAFSQTNATMPTEVFARQLVNAALKGEGYLGGLIGGSPNWFWAGGLSTLVRTLTWLPDWASESITGVFFGIRGISQALAAARAKLD</sequence>
<reference evidence="5 6" key="1">
    <citation type="submission" date="2024-01" db="EMBL/GenBank/DDBJ databases">
        <title>Complete genome of Cladobotryum mycophilum ATHUM6906.</title>
        <authorList>
            <person name="Christinaki A.C."/>
            <person name="Myridakis A.I."/>
            <person name="Kouvelis V.N."/>
        </authorList>
    </citation>
    <scope>NUCLEOTIDE SEQUENCE [LARGE SCALE GENOMIC DNA]</scope>
    <source>
        <strain evidence="5 6">ATHUM6906</strain>
    </source>
</reference>
<evidence type="ECO:0000313" key="6">
    <source>
        <dbReference type="Proteomes" id="UP001338125"/>
    </source>
</evidence>
<keyword evidence="6" id="KW-1185">Reference proteome</keyword>
<organism evidence="5 6">
    <name type="scientific">Cladobotryum mycophilum</name>
    <dbReference type="NCBI Taxonomy" id="491253"/>
    <lineage>
        <taxon>Eukaryota</taxon>
        <taxon>Fungi</taxon>
        <taxon>Dikarya</taxon>
        <taxon>Ascomycota</taxon>
        <taxon>Pezizomycotina</taxon>
        <taxon>Sordariomycetes</taxon>
        <taxon>Hypocreomycetidae</taxon>
        <taxon>Hypocreales</taxon>
        <taxon>Hypocreaceae</taxon>
        <taxon>Cladobotryum</taxon>
    </lineage>
</organism>
<evidence type="ECO:0000256" key="3">
    <source>
        <dbReference type="ARBA" id="ARBA00023002"/>
    </source>
</evidence>
<dbReference type="PRINTS" id="PR00080">
    <property type="entry name" value="SDRFAMILY"/>
</dbReference>
<accession>A0ABR0SXH4</accession>
<name>A0ABR0SXH4_9HYPO</name>
<dbReference type="InterPro" id="IPR036291">
    <property type="entry name" value="NAD(P)-bd_dom_sf"/>
</dbReference>
<comment type="similarity">
    <text evidence="1 4">Belongs to the short-chain dehydrogenases/reductases (SDR) family.</text>
</comment>
<dbReference type="Proteomes" id="UP001338125">
    <property type="component" value="Unassembled WGS sequence"/>
</dbReference>